<comment type="caution">
    <text evidence="2">The sequence shown here is derived from an EMBL/GenBank/DDBJ whole genome shotgun (WGS) entry which is preliminary data.</text>
</comment>
<dbReference type="EMBL" id="BMPQ01000006">
    <property type="protein sequence ID" value="GGK67770.1"/>
    <property type="molecule type" value="Genomic_DNA"/>
</dbReference>
<evidence type="ECO:0000256" key="1">
    <source>
        <dbReference type="SAM" id="MobiDB-lite"/>
    </source>
</evidence>
<protein>
    <submittedName>
        <fullName evidence="2">Uncharacterized protein</fullName>
    </submittedName>
</protein>
<proteinExistence type="predicted"/>
<reference evidence="2" key="1">
    <citation type="journal article" date="2014" name="Int. J. Syst. Evol. Microbiol.">
        <title>Complete genome sequence of Corynebacterium casei LMG S-19264T (=DSM 44701T), isolated from a smear-ripened cheese.</title>
        <authorList>
            <consortium name="US DOE Joint Genome Institute (JGI-PGF)"/>
            <person name="Walter F."/>
            <person name="Albersmeier A."/>
            <person name="Kalinowski J."/>
            <person name="Ruckert C."/>
        </authorList>
    </citation>
    <scope>NUCLEOTIDE SEQUENCE</scope>
    <source>
        <strain evidence="2">JCM 3035</strain>
    </source>
</reference>
<sequence>MTLRRYGRSLARLGREPRAAVRLSGRCGYGRTGGAGGSGGKPGAAAGDGRGADHQADAGEGIDEYVVGVAPGRP</sequence>
<feature type="compositionally biased region" description="Gly residues" evidence="1">
    <location>
        <begin position="27"/>
        <end position="49"/>
    </location>
</feature>
<dbReference type="AlphaFoldDB" id="A0A917QTM2"/>
<evidence type="ECO:0000313" key="2">
    <source>
        <dbReference type="EMBL" id="GGK67770.1"/>
    </source>
</evidence>
<gene>
    <name evidence="2" type="ORF">GCM10010094_31010</name>
</gene>
<organism evidence="2 3">
    <name type="scientific">Streptomyces flaveus</name>
    <dbReference type="NCBI Taxonomy" id="66370"/>
    <lineage>
        <taxon>Bacteria</taxon>
        <taxon>Bacillati</taxon>
        <taxon>Actinomycetota</taxon>
        <taxon>Actinomycetes</taxon>
        <taxon>Kitasatosporales</taxon>
        <taxon>Streptomycetaceae</taxon>
        <taxon>Streptomyces</taxon>
        <taxon>Streptomyces aurantiacus group</taxon>
    </lineage>
</organism>
<dbReference type="Proteomes" id="UP000637788">
    <property type="component" value="Unassembled WGS sequence"/>
</dbReference>
<keyword evidence="3" id="KW-1185">Reference proteome</keyword>
<feature type="region of interest" description="Disordered" evidence="1">
    <location>
        <begin position="25"/>
        <end position="62"/>
    </location>
</feature>
<name>A0A917QTM2_9ACTN</name>
<evidence type="ECO:0000313" key="3">
    <source>
        <dbReference type="Proteomes" id="UP000637788"/>
    </source>
</evidence>
<reference evidence="2" key="2">
    <citation type="submission" date="2020-09" db="EMBL/GenBank/DDBJ databases">
        <authorList>
            <person name="Sun Q."/>
            <person name="Ohkuma M."/>
        </authorList>
    </citation>
    <scope>NUCLEOTIDE SEQUENCE</scope>
    <source>
        <strain evidence="2">JCM 3035</strain>
    </source>
</reference>
<accession>A0A917QTM2</accession>